<protein>
    <submittedName>
        <fullName evidence="1">Uncharacterized protein</fullName>
    </submittedName>
</protein>
<evidence type="ECO:0000313" key="2">
    <source>
        <dbReference type="Proteomes" id="UP000830671"/>
    </source>
</evidence>
<reference evidence="1" key="1">
    <citation type="journal article" date="2021" name="Mol. Plant Microbe Interact.">
        <title>Complete Genome Sequence of the Plant-Pathogenic Fungus Colletotrichum lupini.</title>
        <authorList>
            <person name="Baroncelli R."/>
            <person name="Pensec F."/>
            <person name="Da Lio D."/>
            <person name="Boufleur T."/>
            <person name="Vicente I."/>
            <person name="Sarrocco S."/>
            <person name="Picot A."/>
            <person name="Baraldi E."/>
            <person name="Sukno S."/>
            <person name="Thon M."/>
            <person name="Le Floch G."/>
        </authorList>
    </citation>
    <scope>NUCLEOTIDE SEQUENCE</scope>
    <source>
        <strain evidence="1">IMI 504893</strain>
    </source>
</reference>
<sequence>MATKRSLSGPVEILDEGTNLPEEEVMNDLRRYTHHMAVHLSKTDKRSAEKYLLNWITMTFTNRKRQKQIPGTHGTSQIFAAVGHMVVELMFSFIGLHTRTAITRRYYHLCPPNRDKAYVGRSGETVAQNLGPEAWPRAHAPMRAHAP</sequence>
<dbReference type="GeneID" id="73343246"/>
<keyword evidence="2" id="KW-1185">Reference proteome</keyword>
<organism evidence="1 2">
    <name type="scientific">Colletotrichum lupini</name>
    <dbReference type="NCBI Taxonomy" id="145971"/>
    <lineage>
        <taxon>Eukaryota</taxon>
        <taxon>Fungi</taxon>
        <taxon>Dikarya</taxon>
        <taxon>Ascomycota</taxon>
        <taxon>Pezizomycotina</taxon>
        <taxon>Sordariomycetes</taxon>
        <taxon>Hypocreomycetidae</taxon>
        <taxon>Glomerellales</taxon>
        <taxon>Glomerellaceae</taxon>
        <taxon>Colletotrichum</taxon>
        <taxon>Colletotrichum acutatum species complex</taxon>
    </lineage>
</organism>
<gene>
    <name evidence="1" type="ORF">CLUP02_09257</name>
</gene>
<proteinExistence type="predicted"/>
<dbReference type="RefSeq" id="XP_049145380.1">
    <property type="nucleotide sequence ID" value="XM_049288236.1"/>
</dbReference>
<evidence type="ECO:0000313" key="1">
    <source>
        <dbReference type="EMBL" id="UQC83761.1"/>
    </source>
</evidence>
<name>A0A9Q8SUI7_9PEZI</name>
<dbReference type="KEGG" id="clup:CLUP02_09257"/>
<dbReference type="AlphaFoldDB" id="A0A9Q8SUI7"/>
<accession>A0A9Q8SUI7</accession>
<dbReference type="Proteomes" id="UP000830671">
    <property type="component" value="Chromosome 4"/>
</dbReference>
<dbReference type="EMBL" id="CP019476">
    <property type="protein sequence ID" value="UQC83761.1"/>
    <property type="molecule type" value="Genomic_DNA"/>
</dbReference>